<evidence type="ECO:0000256" key="5">
    <source>
        <dbReference type="ARBA" id="ARBA00022499"/>
    </source>
</evidence>
<evidence type="ECO:0000256" key="9">
    <source>
        <dbReference type="ARBA" id="ARBA00022679"/>
    </source>
</evidence>
<keyword evidence="9" id="KW-0808">Transferase</keyword>
<sequence length="437" mass="49400">APLNLDSPSGRLSGVEAPAAKALLSGSRKTKQSSLDCNRAPLTAATTTTTSSFDMFADEVELGQHAAPGTMALGAMASENHSLADNWDDAEGYYRVRIGEVLDKRYAVYGYTGHGVFSNVVRARDSARGNLEVAIKIIRNNEVMHKSGLKELEVLKKLNDADPQDRYHCLRLYRHFFHKNHLCMVFESMSLNLREVLKKYGRNIGLHIAAVRSYTQQILLALKLMRKCGILHADIKPDNILVNESKILLKLSDFGSASTIQDNEITPYLVSRFYRAPEIILGIPYDYNLDLWSAAVTLFELHTGRILFPGKTNNEMLRLMMETRGHVPNRVIRRGMFRNQHFDEQCNFLYHEVDKVTQKEKVSVMRNIQPTRDLLVDLLGDSTLPEPLLRKVTQFRDLLEKMLVLDSTRRLSLNEALQHPFITERMSAASEAGVQVS</sequence>
<dbReference type="Pfam" id="PF00069">
    <property type="entry name" value="Pkinase"/>
    <property type="match status" value="1"/>
</dbReference>
<gene>
    <name evidence="26" type="ORF">FBUS_08847</name>
</gene>
<dbReference type="InterPro" id="IPR011009">
    <property type="entry name" value="Kinase-like_dom_sf"/>
</dbReference>
<dbReference type="EMBL" id="LUCM01009239">
    <property type="protein sequence ID" value="KAA0187283.1"/>
    <property type="molecule type" value="Genomic_DNA"/>
</dbReference>
<dbReference type="GO" id="GO:0004674">
    <property type="term" value="F:protein serine/threonine kinase activity"/>
    <property type="evidence" value="ECO:0007669"/>
    <property type="project" value="UniProtKB-KW"/>
</dbReference>
<dbReference type="PANTHER" id="PTHR24058:SF103">
    <property type="entry name" value="SERINE_THREONINE-PROTEIN KINASE PRP4 HOMOLOG"/>
    <property type="match status" value="1"/>
</dbReference>
<evidence type="ECO:0000256" key="24">
    <source>
        <dbReference type="ARBA" id="ARBA00048977"/>
    </source>
</evidence>
<dbReference type="AlphaFoldDB" id="A0A8E0VFU2"/>
<dbReference type="SUPFAM" id="SSF56112">
    <property type="entry name" value="Protein kinase-like (PK-like)"/>
    <property type="match status" value="1"/>
</dbReference>
<evidence type="ECO:0000256" key="1">
    <source>
        <dbReference type="ARBA" id="ARBA00004123"/>
    </source>
</evidence>
<dbReference type="PANTHER" id="PTHR24058">
    <property type="entry name" value="DUAL SPECIFICITY PROTEIN KINASE"/>
    <property type="match status" value="1"/>
</dbReference>
<evidence type="ECO:0000256" key="11">
    <source>
        <dbReference type="ARBA" id="ARBA00022741"/>
    </source>
</evidence>
<dbReference type="OrthoDB" id="3967at2759"/>
<evidence type="ECO:0000256" key="7">
    <source>
        <dbReference type="ARBA" id="ARBA00022553"/>
    </source>
</evidence>
<keyword evidence="27" id="KW-1185">Reference proteome</keyword>
<keyword evidence="8" id="KW-0507">mRNA processing</keyword>
<keyword evidence="6" id="KW-0723">Serine/threonine-protein kinase</keyword>
<evidence type="ECO:0000313" key="27">
    <source>
        <dbReference type="Proteomes" id="UP000728185"/>
    </source>
</evidence>
<dbReference type="InterPro" id="IPR000719">
    <property type="entry name" value="Prot_kinase_dom"/>
</dbReference>
<dbReference type="GO" id="GO:0005681">
    <property type="term" value="C:spliceosomal complex"/>
    <property type="evidence" value="ECO:0007669"/>
    <property type="project" value="UniProtKB-KW"/>
</dbReference>
<organism evidence="26 27">
    <name type="scientific">Fasciolopsis buskii</name>
    <dbReference type="NCBI Taxonomy" id="27845"/>
    <lineage>
        <taxon>Eukaryota</taxon>
        <taxon>Metazoa</taxon>
        <taxon>Spiralia</taxon>
        <taxon>Lophotrochozoa</taxon>
        <taxon>Platyhelminthes</taxon>
        <taxon>Trematoda</taxon>
        <taxon>Digenea</taxon>
        <taxon>Plagiorchiida</taxon>
        <taxon>Echinostomata</taxon>
        <taxon>Echinostomatoidea</taxon>
        <taxon>Fasciolidae</taxon>
        <taxon>Fasciolopsis</taxon>
    </lineage>
</organism>
<dbReference type="InterPro" id="IPR050494">
    <property type="entry name" value="Ser_Thr_dual-spec_kinase"/>
</dbReference>
<protein>
    <recommendedName>
        <fullName evidence="20">Serine/threonine-protein kinase PRP4 homolog</fullName>
        <ecNumber evidence="3">2.7.11.1</ecNumber>
    </recommendedName>
    <alternativeName>
        <fullName evidence="21">PRP4 pre-mRNA-processing factor 4 homolog</fullName>
    </alternativeName>
</protein>
<evidence type="ECO:0000256" key="13">
    <source>
        <dbReference type="ARBA" id="ARBA00022838"/>
    </source>
</evidence>
<dbReference type="FunFam" id="3.30.200.20:FF:000123">
    <property type="entry name" value="serine/threonine-protein kinase PRP4 homolog"/>
    <property type="match status" value="1"/>
</dbReference>
<keyword evidence="13" id="KW-0995">Kinetochore</keyword>
<keyword evidence="4" id="KW-0158">Chromosome</keyword>
<dbReference type="InterPro" id="IPR008271">
    <property type="entry name" value="Ser/Thr_kinase_AS"/>
</dbReference>
<dbReference type="Gene3D" id="1.10.510.10">
    <property type="entry name" value="Transferase(Phosphotransferase) domain 1"/>
    <property type="match status" value="1"/>
</dbReference>
<dbReference type="CDD" id="cd14135">
    <property type="entry name" value="STKc_PRP4"/>
    <property type="match status" value="1"/>
</dbReference>
<evidence type="ECO:0000256" key="16">
    <source>
        <dbReference type="ARBA" id="ARBA00022990"/>
    </source>
</evidence>
<keyword evidence="15" id="KW-0832">Ubl conjugation</keyword>
<feature type="domain" description="Protein kinase" evidence="25">
    <location>
        <begin position="106"/>
        <end position="422"/>
    </location>
</feature>
<comment type="similarity">
    <text evidence="19">Belongs to the protein kinase superfamily. CMGC Ser/Thr protein kinase family.</text>
</comment>
<evidence type="ECO:0000256" key="18">
    <source>
        <dbReference type="ARBA" id="ARBA00023242"/>
    </source>
</evidence>
<evidence type="ECO:0000256" key="8">
    <source>
        <dbReference type="ARBA" id="ARBA00022664"/>
    </source>
</evidence>
<dbReference type="Gene3D" id="3.30.200.20">
    <property type="entry name" value="Phosphorylase Kinase, domain 1"/>
    <property type="match status" value="1"/>
</dbReference>
<keyword evidence="7" id="KW-0597">Phosphoprotein</keyword>
<evidence type="ECO:0000256" key="15">
    <source>
        <dbReference type="ARBA" id="ARBA00022843"/>
    </source>
</evidence>
<comment type="catalytic activity">
    <reaction evidence="23">
        <text>L-threonyl-[protein] + ATP = O-phospho-L-threonyl-[protein] + ADP + H(+)</text>
        <dbReference type="Rhea" id="RHEA:46608"/>
        <dbReference type="Rhea" id="RHEA-COMP:11060"/>
        <dbReference type="Rhea" id="RHEA-COMP:11605"/>
        <dbReference type="ChEBI" id="CHEBI:15378"/>
        <dbReference type="ChEBI" id="CHEBI:30013"/>
        <dbReference type="ChEBI" id="CHEBI:30616"/>
        <dbReference type="ChEBI" id="CHEBI:61977"/>
        <dbReference type="ChEBI" id="CHEBI:456216"/>
        <dbReference type="EC" id="2.7.11.1"/>
    </reaction>
    <physiologicalReaction direction="left-to-right" evidence="23">
        <dbReference type="Rhea" id="RHEA:46609"/>
    </physiologicalReaction>
</comment>
<dbReference type="PROSITE" id="PS50011">
    <property type="entry name" value="PROTEIN_KINASE_DOM"/>
    <property type="match status" value="1"/>
</dbReference>
<dbReference type="EC" id="2.7.11.1" evidence="3"/>
<evidence type="ECO:0000256" key="21">
    <source>
        <dbReference type="ARBA" id="ARBA00031858"/>
    </source>
</evidence>
<evidence type="ECO:0000256" key="22">
    <source>
        <dbReference type="ARBA" id="ARBA00046964"/>
    </source>
</evidence>
<evidence type="ECO:0000256" key="14">
    <source>
        <dbReference type="ARBA" id="ARBA00022840"/>
    </source>
</evidence>
<evidence type="ECO:0000256" key="6">
    <source>
        <dbReference type="ARBA" id="ARBA00022527"/>
    </source>
</evidence>
<dbReference type="GO" id="GO:0005524">
    <property type="term" value="F:ATP binding"/>
    <property type="evidence" value="ECO:0007669"/>
    <property type="project" value="UniProtKB-KW"/>
</dbReference>
<accession>A0A8E0VFU2</accession>
<keyword evidence="14" id="KW-0067">ATP-binding</keyword>
<keyword evidence="11" id="KW-0547">Nucleotide-binding</keyword>
<comment type="subunit">
    <text evidence="22">Interacts with CLK1 C-terminus. Associates with the U5 snRNP and NCOR1 deacetylase complexes. Identified in the spliceosome C complex.</text>
</comment>
<comment type="caution">
    <text evidence="26">The sequence shown here is derived from an EMBL/GenBank/DDBJ whole genome shotgun (WGS) entry which is preliminary data.</text>
</comment>
<keyword evidence="10" id="KW-0747">Spliceosome</keyword>
<dbReference type="GO" id="GO:0045292">
    <property type="term" value="P:mRNA cis splicing, via spliceosome"/>
    <property type="evidence" value="ECO:0007669"/>
    <property type="project" value="InterPro"/>
</dbReference>
<comment type="catalytic activity">
    <reaction evidence="24">
        <text>L-seryl-[protein] + ATP = O-phospho-L-seryl-[protein] + ADP + H(+)</text>
        <dbReference type="Rhea" id="RHEA:17989"/>
        <dbReference type="Rhea" id="RHEA-COMP:9863"/>
        <dbReference type="Rhea" id="RHEA-COMP:11604"/>
        <dbReference type="ChEBI" id="CHEBI:15378"/>
        <dbReference type="ChEBI" id="CHEBI:29999"/>
        <dbReference type="ChEBI" id="CHEBI:30616"/>
        <dbReference type="ChEBI" id="CHEBI:83421"/>
        <dbReference type="ChEBI" id="CHEBI:456216"/>
        <dbReference type="EC" id="2.7.11.1"/>
    </reaction>
    <physiologicalReaction direction="left-to-right" evidence="24">
        <dbReference type="Rhea" id="RHEA:17990"/>
    </physiologicalReaction>
</comment>
<keyword evidence="17" id="KW-0508">mRNA splicing</keyword>
<evidence type="ECO:0000256" key="10">
    <source>
        <dbReference type="ARBA" id="ARBA00022728"/>
    </source>
</evidence>
<keyword evidence="12 26" id="KW-0418">Kinase</keyword>
<keyword evidence="16" id="KW-0007">Acetylation</keyword>
<evidence type="ECO:0000256" key="3">
    <source>
        <dbReference type="ARBA" id="ARBA00012513"/>
    </source>
</evidence>
<evidence type="ECO:0000256" key="12">
    <source>
        <dbReference type="ARBA" id="ARBA00022777"/>
    </source>
</evidence>
<evidence type="ECO:0000256" key="19">
    <source>
        <dbReference type="ARBA" id="ARBA00023596"/>
    </source>
</evidence>
<evidence type="ECO:0000256" key="17">
    <source>
        <dbReference type="ARBA" id="ARBA00023187"/>
    </source>
</evidence>
<keyword evidence="18" id="KW-0539">Nucleus</keyword>
<name>A0A8E0VFU2_9TREM</name>
<evidence type="ECO:0000256" key="4">
    <source>
        <dbReference type="ARBA" id="ARBA00022454"/>
    </source>
</evidence>
<proteinExistence type="inferred from homology"/>
<evidence type="ECO:0000256" key="23">
    <source>
        <dbReference type="ARBA" id="ARBA00048659"/>
    </source>
</evidence>
<dbReference type="InterPro" id="IPR044092">
    <property type="entry name" value="STKc_PRP4"/>
</dbReference>
<reference evidence="26" key="1">
    <citation type="submission" date="2019-05" db="EMBL/GenBank/DDBJ databases">
        <title>Annotation for the trematode Fasciolopsis buski.</title>
        <authorList>
            <person name="Choi Y.-J."/>
        </authorList>
    </citation>
    <scope>NUCLEOTIDE SEQUENCE</scope>
    <source>
        <strain evidence="26">HT</strain>
        <tissue evidence="26">Whole worm</tissue>
    </source>
</reference>
<dbReference type="PROSITE" id="PS00108">
    <property type="entry name" value="PROTEIN_KINASE_ST"/>
    <property type="match status" value="1"/>
</dbReference>
<dbReference type="FunFam" id="1.10.510.10:FF:000078">
    <property type="entry name" value="Serine/threonine-protein kinase PRP4 homolog"/>
    <property type="match status" value="1"/>
</dbReference>
<evidence type="ECO:0000259" key="25">
    <source>
        <dbReference type="PROSITE" id="PS50011"/>
    </source>
</evidence>
<feature type="non-terminal residue" evidence="26">
    <location>
        <position position="1"/>
    </location>
</feature>
<evidence type="ECO:0000256" key="20">
    <source>
        <dbReference type="ARBA" id="ARBA00023637"/>
    </source>
</evidence>
<keyword evidence="5" id="KW-1017">Isopeptide bond</keyword>
<evidence type="ECO:0000256" key="2">
    <source>
        <dbReference type="ARBA" id="ARBA00004629"/>
    </source>
</evidence>
<dbReference type="GO" id="GO:0000776">
    <property type="term" value="C:kinetochore"/>
    <property type="evidence" value="ECO:0007669"/>
    <property type="project" value="UniProtKB-KW"/>
</dbReference>
<dbReference type="SMART" id="SM00220">
    <property type="entry name" value="S_TKc"/>
    <property type="match status" value="1"/>
</dbReference>
<comment type="subcellular location">
    <subcellularLocation>
        <location evidence="2">Chromosome</location>
        <location evidence="2">Centromere</location>
        <location evidence="2">Kinetochore</location>
    </subcellularLocation>
    <subcellularLocation>
        <location evidence="1">Nucleus</location>
    </subcellularLocation>
</comment>
<dbReference type="Proteomes" id="UP000728185">
    <property type="component" value="Unassembled WGS sequence"/>
</dbReference>
<evidence type="ECO:0000313" key="26">
    <source>
        <dbReference type="EMBL" id="KAA0187283.1"/>
    </source>
</evidence>